<dbReference type="PROSITE" id="PS51222">
    <property type="entry name" value="DCD"/>
    <property type="match status" value="1"/>
</dbReference>
<name>A0A9D4UTI4_ADICA</name>
<organism evidence="2 3">
    <name type="scientific">Adiantum capillus-veneris</name>
    <name type="common">Maidenhair fern</name>
    <dbReference type="NCBI Taxonomy" id="13818"/>
    <lineage>
        <taxon>Eukaryota</taxon>
        <taxon>Viridiplantae</taxon>
        <taxon>Streptophyta</taxon>
        <taxon>Embryophyta</taxon>
        <taxon>Tracheophyta</taxon>
        <taxon>Polypodiopsida</taxon>
        <taxon>Polypodiidae</taxon>
        <taxon>Polypodiales</taxon>
        <taxon>Pteridineae</taxon>
        <taxon>Pteridaceae</taxon>
        <taxon>Vittarioideae</taxon>
        <taxon>Adiantum</taxon>
    </lineage>
</organism>
<keyword evidence="3" id="KW-1185">Reference proteome</keyword>
<gene>
    <name evidence="2" type="ORF">GOP47_0011225</name>
</gene>
<dbReference type="EMBL" id="JABFUD020000011">
    <property type="protein sequence ID" value="KAI5073212.1"/>
    <property type="molecule type" value="Genomic_DNA"/>
</dbReference>
<proteinExistence type="predicted"/>
<evidence type="ECO:0000313" key="3">
    <source>
        <dbReference type="Proteomes" id="UP000886520"/>
    </source>
</evidence>
<evidence type="ECO:0000259" key="1">
    <source>
        <dbReference type="PROSITE" id="PS51222"/>
    </source>
</evidence>
<evidence type="ECO:0000313" key="2">
    <source>
        <dbReference type="EMBL" id="KAI5073212.1"/>
    </source>
</evidence>
<dbReference type="PANTHER" id="PTHR46444">
    <property type="entry name" value="DCD (DEVELOPMENT AND CELL DEATH) DOMAIN PROTEIN-RELATED"/>
    <property type="match status" value="1"/>
</dbReference>
<dbReference type="SMART" id="SM00767">
    <property type="entry name" value="DCD"/>
    <property type="match status" value="1"/>
</dbReference>
<accession>A0A9D4UTI4</accession>
<feature type="domain" description="DCD" evidence="1">
    <location>
        <begin position="45"/>
        <end position="174"/>
    </location>
</feature>
<comment type="caution">
    <text evidence="2">The sequence shown here is derived from an EMBL/GenBank/DDBJ whole genome shotgun (WGS) entry which is preliminary data.</text>
</comment>
<dbReference type="Proteomes" id="UP000886520">
    <property type="component" value="Chromosome 11"/>
</dbReference>
<dbReference type="PANTHER" id="PTHR46444:SF9">
    <property type="entry name" value="DCD (DEVELOPMENT AND CELL DEATH) DOMAIN PROTEIN"/>
    <property type="match status" value="1"/>
</dbReference>
<dbReference type="OrthoDB" id="1928633at2759"/>
<protein>
    <recommendedName>
        <fullName evidence="1">DCD domain-containing protein</fullName>
    </recommendedName>
</protein>
<sequence length="260" mass="29234">MAPTKKTRSLTKVYESEGFAAESFREERVRNEDVEESVETAEAEVQFDGVIFLCINATEADCFTHHVFGLPETKKSIVKKVNPGMALFLFNVDQKCLHGIYTATLDGAMNLVPRAFQGKFPAQVLFVEDVDNASVSLQESEFIPAIEENYITDHKFRIELSSEQVGKLERIFRQKELENIDFGMDSPSAADPLINCALEGRHLLTDGRMEADRYFLRHPSTLCSPTKMGHRLDPAHGTIPLTKAMQRRGEIFLPSTQCTS</sequence>
<dbReference type="InterPro" id="IPR013989">
    <property type="entry name" value="Dev_and_cell_death_domain"/>
</dbReference>
<dbReference type="AlphaFoldDB" id="A0A9D4UTI4"/>
<dbReference type="Pfam" id="PF10539">
    <property type="entry name" value="Dev_Cell_Death"/>
    <property type="match status" value="1"/>
</dbReference>
<reference evidence="2" key="1">
    <citation type="submission" date="2021-01" db="EMBL/GenBank/DDBJ databases">
        <title>Adiantum capillus-veneris genome.</title>
        <authorList>
            <person name="Fang Y."/>
            <person name="Liao Q."/>
        </authorList>
    </citation>
    <scope>NUCLEOTIDE SEQUENCE</scope>
    <source>
        <strain evidence="2">H3</strain>
        <tissue evidence="2">Leaf</tissue>
    </source>
</reference>